<gene>
    <name evidence="3" type="ORF">P8935_03335</name>
</gene>
<evidence type="ECO:0000256" key="1">
    <source>
        <dbReference type="SAM" id="MobiDB-lite"/>
    </source>
</evidence>
<keyword evidence="2" id="KW-0472">Membrane</keyword>
<proteinExistence type="predicted"/>
<feature type="region of interest" description="Disordered" evidence="1">
    <location>
        <begin position="47"/>
        <end position="82"/>
    </location>
</feature>
<dbReference type="EMBL" id="CP121196">
    <property type="protein sequence ID" value="XBH18372.1"/>
    <property type="molecule type" value="Genomic_DNA"/>
</dbReference>
<reference evidence="3" key="1">
    <citation type="submission" date="2023-03" db="EMBL/GenBank/DDBJ databases">
        <title>Edaphobacter sp.</title>
        <authorList>
            <person name="Huber K.J."/>
            <person name="Papendorf J."/>
            <person name="Pilke C."/>
            <person name="Bunk B."/>
            <person name="Sproeer C."/>
            <person name="Pester M."/>
        </authorList>
    </citation>
    <scope>NUCLEOTIDE SEQUENCE</scope>
    <source>
        <strain evidence="3">DSM 110680</strain>
    </source>
</reference>
<name>A0AAU7DM58_9BACT</name>
<sequence>MASQKIFVFLCPTVITVSGLVCLLFLLVGPSPVRALMQQNGSYVPNAVNRMPDANDREKMQQQERDEARIEEANAQRKKEVSADSEKLLRMAVDLKDELDKTSKDTLSINTIHKIDAIEKLAHDMKNKMKLRTN</sequence>
<dbReference type="RefSeq" id="WP_348263597.1">
    <property type="nucleotide sequence ID" value="NZ_CP121196.1"/>
</dbReference>
<organism evidence="3">
    <name type="scientific">Telmatobacter sp. DSM 110680</name>
    <dbReference type="NCBI Taxonomy" id="3036704"/>
    <lineage>
        <taxon>Bacteria</taxon>
        <taxon>Pseudomonadati</taxon>
        <taxon>Acidobacteriota</taxon>
        <taxon>Terriglobia</taxon>
        <taxon>Terriglobales</taxon>
        <taxon>Acidobacteriaceae</taxon>
        <taxon>Telmatobacter</taxon>
    </lineage>
</organism>
<keyword evidence="2" id="KW-0812">Transmembrane</keyword>
<feature type="compositionally biased region" description="Basic and acidic residues" evidence="1">
    <location>
        <begin position="53"/>
        <end position="82"/>
    </location>
</feature>
<accession>A0AAU7DM58</accession>
<feature type="transmembrane region" description="Helical" evidence="2">
    <location>
        <begin position="6"/>
        <end position="28"/>
    </location>
</feature>
<evidence type="ECO:0000313" key="3">
    <source>
        <dbReference type="EMBL" id="XBH18372.1"/>
    </source>
</evidence>
<protein>
    <submittedName>
        <fullName evidence="3">Uncharacterized protein</fullName>
    </submittedName>
</protein>
<evidence type="ECO:0000256" key="2">
    <source>
        <dbReference type="SAM" id="Phobius"/>
    </source>
</evidence>
<keyword evidence="2" id="KW-1133">Transmembrane helix</keyword>
<dbReference type="AlphaFoldDB" id="A0AAU7DM58"/>